<comment type="caution">
    <text evidence="2">The sequence shown here is derived from an EMBL/GenBank/DDBJ whole genome shotgun (WGS) entry which is preliminary data.</text>
</comment>
<keyword evidence="1" id="KW-0732">Signal</keyword>
<dbReference type="InterPro" id="IPR019734">
    <property type="entry name" value="TPR_rpt"/>
</dbReference>
<dbReference type="InterPro" id="IPR011990">
    <property type="entry name" value="TPR-like_helical_dom_sf"/>
</dbReference>
<name>A0A9P6JJ63_9AGAR</name>
<proteinExistence type="predicted"/>
<dbReference type="OrthoDB" id="10260758at2759"/>
<organism evidence="2 3">
    <name type="scientific">Crepidotus variabilis</name>
    <dbReference type="NCBI Taxonomy" id="179855"/>
    <lineage>
        <taxon>Eukaryota</taxon>
        <taxon>Fungi</taxon>
        <taxon>Dikarya</taxon>
        <taxon>Basidiomycota</taxon>
        <taxon>Agaricomycotina</taxon>
        <taxon>Agaricomycetes</taxon>
        <taxon>Agaricomycetidae</taxon>
        <taxon>Agaricales</taxon>
        <taxon>Agaricineae</taxon>
        <taxon>Crepidotaceae</taxon>
        <taxon>Crepidotus</taxon>
    </lineage>
</organism>
<dbReference type="SUPFAM" id="SSF48452">
    <property type="entry name" value="TPR-like"/>
    <property type="match status" value="1"/>
</dbReference>
<accession>A0A9P6JJ63</accession>
<keyword evidence="3" id="KW-1185">Reference proteome</keyword>
<reference evidence="2" key="1">
    <citation type="submission" date="2020-11" db="EMBL/GenBank/DDBJ databases">
        <authorList>
            <consortium name="DOE Joint Genome Institute"/>
            <person name="Ahrendt S."/>
            <person name="Riley R."/>
            <person name="Andreopoulos W."/>
            <person name="Labutti K."/>
            <person name="Pangilinan J."/>
            <person name="Ruiz-Duenas F.J."/>
            <person name="Barrasa J.M."/>
            <person name="Sanchez-Garcia M."/>
            <person name="Camarero S."/>
            <person name="Miyauchi S."/>
            <person name="Serrano A."/>
            <person name="Linde D."/>
            <person name="Babiker R."/>
            <person name="Drula E."/>
            <person name="Ayuso-Fernandez I."/>
            <person name="Pacheco R."/>
            <person name="Padilla G."/>
            <person name="Ferreira P."/>
            <person name="Barriuso J."/>
            <person name="Kellner H."/>
            <person name="Castanera R."/>
            <person name="Alfaro M."/>
            <person name="Ramirez L."/>
            <person name="Pisabarro A.G."/>
            <person name="Kuo A."/>
            <person name="Tritt A."/>
            <person name="Lipzen A."/>
            <person name="He G."/>
            <person name="Yan M."/>
            <person name="Ng V."/>
            <person name="Cullen D."/>
            <person name="Martin F."/>
            <person name="Rosso M.-N."/>
            <person name="Henrissat B."/>
            <person name="Hibbett D."/>
            <person name="Martinez A.T."/>
            <person name="Grigoriev I.V."/>
        </authorList>
    </citation>
    <scope>NUCLEOTIDE SEQUENCE</scope>
    <source>
        <strain evidence="2">CBS 506.95</strain>
    </source>
</reference>
<dbReference type="Gene3D" id="1.25.40.10">
    <property type="entry name" value="Tetratricopeptide repeat domain"/>
    <property type="match status" value="2"/>
</dbReference>
<sequence length="282" mass="32449">MVLSQQWIILGFLGLLAEAKLGQGKLVEAEEILVKATGEGKKRGIPLSSAFLHSWDQLIRLYLDQERWEEAADALEELMQLKEKMASKSSIPRGFSTRCAIPELHKTSISPLNKEKVWKAASQLLSLVPKMQGFVEYKEGKERVLGLLLSLFDNRHQLAGVYLRQRRYTEARPLLEMVVQGALHRGNPTLSNCWRDIAHYAVVCIDSEEWKDAEWLQEMVVGEQETRVSGGVPKHDGAELYQRLQQLSHIYRKNGRWLKMHEVNVRLIRYHTRPSLVKIRET</sequence>
<evidence type="ECO:0000313" key="2">
    <source>
        <dbReference type="EMBL" id="KAF9522695.1"/>
    </source>
</evidence>
<evidence type="ECO:0000256" key="1">
    <source>
        <dbReference type="SAM" id="SignalP"/>
    </source>
</evidence>
<dbReference type="AlphaFoldDB" id="A0A9P6JJ63"/>
<protein>
    <submittedName>
        <fullName evidence="2">Uncharacterized protein</fullName>
    </submittedName>
</protein>
<dbReference type="Proteomes" id="UP000807306">
    <property type="component" value="Unassembled WGS sequence"/>
</dbReference>
<dbReference type="Pfam" id="PF13176">
    <property type="entry name" value="TPR_7"/>
    <property type="match status" value="1"/>
</dbReference>
<evidence type="ECO:0000313" key="3">
    <source>
        <dbReference type="Proteomes" id="UP000807306"/>
    </source>
</evidence>
<feature type="signal peptide" evidence="1">
    <location>
        <begin position="1"/>
        <end position="24"/>
    </location>
</feature>
<dbReference type="EMBL" id="MU157937">
    <property type="protein sequence ID" value="KAF9522695.1"/>
    <property type="molecule type" value="Genomic_DNA"/>
</dbReference>
<gene>
    <name evidence="2" type="ORF">CPB83DRAFT_911179</name>
</gene>
<feature type="chain" id="PRO_5040246128" evidence="1">
    <location>
        <begin position="25"/>
        <end position="282"/>
    </location>
</feature>